<accession>A0A1Y3QVS4</accession>
<name>A0A1Y3QVS4_9BACT</name>
<dbReference type="AlphaFoldDB" id="A0A1Y3QVS4"/>
<dbReference type="Proteomes" id="UP000195772">
    <property type="component" value="Unassembled WGS sequence"/>
</dbReference>
<dbReference type="EMBL" id="NFHB01000003">
    <property type="protein sequence ID" value="OUN03791.1"/>
    <property type="molecule type" value="Genomic_DNA"/>
</dbReference>
<sequence>MVKAARLDMPVTHANEKLSIFLQKNRADRKHEPKNSYICTQENIRKQKMIATTTYHDTYGGSLRSMTMDMMYMRNRFRRV</sequence>
<protein>
    <submittedName>
        <fullName evidence="1">Uncharacterized protein</fullName>
    </submittedName>
</protein>
<gene>
    <name evidence="1" type="ORF">B5G41_04810</name>
</gene>
<proteinExistence type="predicted"/>
<organism evidence="1 2">
    <name type="scientific">Alistipes onderdonkii</name>
    <dbReference type="NCBI Taxonomy" id="328813"/>
    <lineage>
        <taxon>Bacteria</taxon>
        <taxon>Pseudomonadati</taxon>
        <taxon>Bacteroidota</taxon>
        <taxon>Bacteroidia</taxon>
        <taxon>Bacteroidales</taxon>
        <taxon>Rikenellaceae</taxon>
        <taxon>Alistipes</taxon>
    </lineage>
</organism>
<evidence type="ECO:0000313" key="2">
    <source>
        <dbReference type="Proteomes" id="UP000195772"/>
    </source>
</evidence>
<evidence type="ECO:0000313" key="1">
    <source>
        <dbReference type="EMBL" id="OUN03791.1"/>
    </source>
</evidence>
<comment type="caution">
    <text evidence="1">The sequence shown here is derived from an EMBL/GenBank/DDBJ whole genome shotgun (WGS) entry which is preliminary data.</text>
</comment>
<reference evidence="2" key="1">
    <citation type="submission" date="2017-04" db="EMBL/GenBank/DDBJ databases">
        <title>Function of individual gut microbiota members based on whole genome sequencing of pure cultures obtained from chicken caecum.</title>
        <authorList>
            <person name="Medvecky M."/>
            <person name="Cejkova D."/>
            <person name="Polansky O."/>
            <person name="Karasova D."/>
            <person name="Kubasova T."/>
            <person name="Cizek A."/>
            <person name="Rychlik I."/>
        </authorList>
    </citation>
    <scope>NUCLEOTIDE SEQUENCE [LARGE SCALE GENOMIC DNA]</scope>
    <source>
        <strain evidence="2">An90</strain>
    </source>
</reference>